<evidence type="ECO:0000313" key="2">
    <source>
        <dbReference type="Proteomes" id="UP000553632"/>
    </source>
</evidence>
<evidence type="ECO:0000313" key="1">
    <source>
        <dbReference type="EMBL" id="KAF4712500.1"/>
    </source>
</evidence>
<dbReference type="Proteomes" id="UP000553632">
    <property type="component" value="Unassembled WGS sequence"/>
</dbReference>
<dbReference type="EMBL" id="JABANO010030079">
    <property type="protein sequence ID" value="KAF4712500.1"/>
    <property type="molecule type" value="Genomic_DNA"/>
</dbReference>
<reference evidence="1 2" key="1">
    <citation type="submission" date="2020-04" db="EMBL/GenBank/DDBJ databases">
        <title>Perkinsus olseni comparative genomics.</title>
        <authorList>
            <person name="Bogema D.R."/>
        </authorList>
    </citation>
    <scope>NUCLEOTIDE SEQUENCE [LARGE SCALE GENOMIC DNA]</scope>
    <source>
        <strain evidence="1 2">ATCC PRA-207</strain>
    </source>
</reference>
<dbReference type="AlphaFoldDB" id="A0A7J6QYR7"/>
<comment type="caution">
    <text evidence="1">The sequence shown here is derived from an EMBL/GenBank/DDBJ whole genome shotgun (WGS) entry which is preliminary data.</text>
</comment>
<feature type="non-terminal residue" evidence="1">
    <location>
        <position position="1"/>
    </location>
</feature>
<name>A0A7J6QYR7_PEROL</name>
<accession>A0A7J6QYR7</accession>
<proteinExistence type="predicted"/>
<sequence>MTDNTPQIFRVRVSDLGSGEKTEFVRSAADIVYAQTLADRSKQFSRASEEFTGAMKQILDRRFGEDWNVCVGFKAGYALKSRKKESAIV</sequence>
<gene>
    <name evidence="1" type="ORF">FOZ63_007258</name>
</gene>
<organism evidence="1 2">
    <name type="scientific">Perkinsus olseni</name>
    <name type="common">Perkinsus atlanticus</name>
    <dbReference type="NCBI Taxonomy" id="32597"/>
    <lineage>
        <taxon>Eukaryota</taxon>
        <taxon>Sar</taxon>
        <taxon>Alveolata</taxon>
        <taxon>Perkinsozoa</taxon>
        <taxon>Perkinsea</taxon>
        <taxon>Perkinsida</taxon>
        <taxon>Perkinsidae</taxon>
        <taxon>Perkinsus</taxon>
    </lineage>
</organism>
<keyword evidence="2" id="KW-1185">Reference proteome</keyword>
<protein>
    <submittedName>
        <fullName evidence="1">Uncharacterized protein</fullName>
    </submittedName>
</protein>